<comment type="catalytic activity">
    <reaction evidence="5">
        <text>L-threonyl-[protein] + ATP = O-phospho-L-threonyl-[protein] + ADP + H(+)</text>
        <dbReference type="Rhea" id="RHEA:46608"/>
        <dbReference type="Rhea" id="RHEA-COMP:11060"/>
        <dbReference type="Rhea" id="RHEA-COMP:11605"/>
        <dbReference type="ChEBI" id="CHEBI:15378"/>
        <dbReference type="ChEBI" id="CHEBI:30013"/>
        <dbReference type="ChEBI" id="CHEBI:30616"/>
        <dbReference type="ChEBI" id="CHEBI:61977"/>
        <dbReference type="ChEBI" id="CHEBI:456216"/>
        <dbReference type="EC" id="2.7.11.1"/>
    </reaction>
</comment>
<evidence type="ECO:0000259" key="11">
    <source>
        <dbReference type="PROSITE" id="PS50948"/>
    </source>
</evidence>
<keyword evidence="8" id="KW-0472">Membrane</keyword>
<evidence type="ECO:0000313" key="13">
    <source>
        <dbReference type="Proteomes" id="UP001374535"/>
    </source>
</evidence>
<dbReference type="Proteomes" id="UP001374535">
    <property type="component" value="Chromosome 6"/>
</dbReference>
<dbReference type="Pfam" id="PF00954">
    <property type="entry name" value="S_locus_glycop"/>
    <property type="match status" value="1"/>
</dbReference>
<dbReference type="Pfam" id="PF08276">
    <property type="entry name" value="PAN_2"/>
    <property type="match status" value="1"/>
</dbReference>
<dbReference type="GO" id="GO:0004674">
    <property type="term" value="F:protein serine/threonine kinase activity"/>
    <property type="evidence" value="ECO:0007669"/>
    <property type="project" value="UniProtKB-EC"/>
</dbReference>
<dbReference type="InterPro" id="IPR000742">
    <property type="entry name" value="EGF"/>
</dbReference>
<dbReference type="AlphaFoldDB" id="A0AAQ3NFV2"/>
<keyword evidence="8" id="KW-1133">Transmembrane helix</keyword>
<reference evidence="12 13" key="1">
    <citation type="journal article" date="2023" name="Life. Sci Alliance">
        <title>Evolutionary insights into 3D genome organization and epigenetic landscape of Vigna mungo.</title>
        <authorList>
            <person name="Junaid A."/>
            <person name="Singh B."/>
            <person name="Bhatia S."/>
        </authorList>
    </citation>
    <scope>NUCLEOTIDE SEQUENCE [LARGE SCALE GENOMIC DNA]</scope>
    <source>
        <strain evidence="12">Urdbean</strain>
    </source>
</reference>
<comment type="catalytic activity">
    <reaction evidence="6">
        <text>L-seryl-[protein] + ATP = O-phospho-L-seryl-[protein] + ADP + H(+)</text>
        <dbReference type="Rhea" id="RHEA:17989"/>
        <dbReference type="Rhea" id="RHEA-COMP:9863"/>
        <dbReference type="Rhea" id="RHEA-COMP:11604"/>
        <dbReference type="ChEBI" id="CHEBI:15378"/>
        <dbReference type="ChEBI" id="CHEBI:29999"/>
        <dbReference type="ChEBI" id="CHEBI:30616"/>
        <dbReference type="ChEBI" id="CHEBI:83421"/>
        <dbReference type="ChEBI" id="CHEBI:456216"/>
        <dbReference type="EC" id="2.7.11.1"/>
    </reaction>
</comment>
<keyword evidence="3" id="KW-1015">Disulfide bond</keyword>
<keyword evidence="4" id="KW-0325">Glycoprotein</keyword>
<feature type="domain" description="Bulb-type lectin" evidence="10">
    <location>
        <begin position="103"/>
        <end position="224"/>
    </location>
</feature>
<evidence type="ECO:0000313" key="12">
    <source>
        <dbReference type="EMBL" id="WVZ07253.1"/>
    </source>
</evidence>
<proteinExistence type="predicted"/>
<sequence>MCLPDKPLRFLKELLLSPSSMSARKHGDNITNLGKRQFQDEKVSNYCVMDIDFHLELVTLQDTEKLWFSESTELRECQAMKKVILMFVLTKILLFFFCTSTANDSISQFKSLSVGNTLVSEEGTFELGFFRPGRAADLYLGIWYKSIPVKTVVWVANRAKPVKGNSSVLHINSEGNLQLVNHNGVVAWSANSTKKVQNPIVQLLNSGNLVVRDERDQDPESYLWQSFDYPSDTLLPGMKLGWDLRTGLERRVSAWKNWDDPSPGDFSWGISLEGFPQVMMWKGSKVFYRGGHWNGLGFSGAPELKANPVFKFKFVSNENEVYYTYSLTNESIISRIVMNQSISTRQRYIWIEDAQAWRIYASVPRDNCDSYNICGSNGNCVIGDSPVCQCLSGFKPRFPKHWDMMDWTQGCFLSEEWNCEERRKHGFVKFNQLKAPDTSNSWVNESMSLTECRDKCLENCSCNAYANTDVRGGGKGCLMWFGDLRDIREFSAGGWDLYIRTKILESVFNDSEFTLLSQFYINHEGEKKNYSMKVVAVVLTTAAVVAAILALYQFGKRMKKFRDNNKDEEELELPFFDQAAITKATNGFSINNKLGEGGFGTVYMAWRFWKESRPLDLLDSCMENSSVLSGALRCIHISLLCVQQHPEDRPSMSTVVVMLSSESSLPQPKEPGFLMEKEKIFLGAESSTKHL</sequence>
<evidence type="ECO:0000256" key="8">
    <source>
        <dbReference type="SAM" id="Phobius"/>
    </source>
</evidence>
<dbReference type="SMART" id="SM00108">
    <property type="entry name" value="B_lectin"/>
    <property type="match status" value="1"/>
</dbReference>
<feature type="domain" description="Apple" evidence="11">
    <location>
        <begin position="419"/>
        <end position="502"/>
    </location>
</feature>
<keyword evidence="8" id="KW-0812">Transmembrane</keyword>
<dbReference type="InterPro" id="IPR000858">
    <property type="entry name" value="S_locus_glycoprot_dom"/>
</dbReference>
<dbReference type="Gene3D" id="2.90.10.10">
    <property type="entry name" value="Bulb-type lectin domain"/>
    <property type="match status" value="1"/>
</dbReference>
<protein>
    <recommendedName>
        <fullName evidence="1">non-specific serine/threonine protein kinase</fullName>
        <ecNumber evidence="1">2.7.11.1</ecNumber>
    </recommendedName>
</protein>
<dbReference type="InterPro" id="IPR001480">
    <property type="entry name" value="Bulb-type_lectin_dom"/>
</dbReference>
<organism evidence="12 13">
    <name type="scientific">Vigna mungo</name>
    <name type="common">Black gram</name>
    <name type="synonym">Phaseolus mungo</name>
    <dbReference type="NCBI Taxonomy" id="3915"/>
    <lineage>
        <taxon>Eukaryota</taxon>
        <taxon>Viridiplantae</taxon>
        <taxon>Streptophyta</taxon>
        <taxon>Embryophyta</taxon>
        <taxon>Tracheophyta</taxon>
        <taxon>Spermatophyta</taxon>
        <taxon>Magnoliopsida</taxon>
        <taxon>eudicotyledons</taxon>
        <taxon>Gunneridae</taxon>
        <taxon>Pentapetalae</taxon>
        <taxon>rosids</taxon>
        <taxon>fabids</taxon>
        <taxon>Fabales</taxon>
        <taxon>Fabaceae</taxon>
        <taxon>Papilionoideae</taxon>
        <taxon>50 kb inversion clade</taxon>
        <taxon>NPAAA clade</taxon>
        <taxon>indigoferoid/millettioid clade</taxon>
        <taxon>Phaseoleae</taxon>
        <taxon>Vigna</taxon>
    </lineage>
</organism>
<dbReference type="InterPro" id="IPR011009">
    <property type="entry name" value="Kinase-like_dom_sf"/>
</dbReference>
<keyword evidence="2" id="KW-0732">Signal</keyword>
<dbReference type="EC" id="2.7.11.1" evidence="1"/>
<dbReference type="Pfam" id="PF01453">
    <property type="entry name" value="B_lectin"/>
    <property type="match status" value="1"/>
</dbReference>
<evidence type="ECO:0000259" key="9">
    <source>
        <dbReference type="PROSITE" id="PS50026"/>
    </source>
</evidence>
<feature type="domain" description="EGF-like" evidence="9">
    <location>
        <begin position="364"/>
        <end position="400"/>
    </location>
</feature>
<evidence type="ECO:0000256" key="4">
    <source>
        <dbReference type="ARBA" id="ARBA00023180"/>
    </source>
</evidence>
<dbReference type="SMART" id="SM00473">
    <property type="entry name" value="PAN_AP"/>
    <property type="match status" value="1"/>
</dbReference>
<evidence type="ECO:0000256" key="6">
    <source>
        <dbReference type="ARBA" id="ARBA00048679"/>
    </source>
</evidence>
<dbReference type="PROSITE" id="PS50927">
    <property type="entry name" value="BULB_LECTIN"/>
    <property type="match status" value="1"/>
</dbReference>
<dbReference type="InterPro" id="IPR003609">
    <property type="entry name" value="Pan_app"/>
</dbReference>
<evidence type="ECO:0000256" key="1">
    <source>
        <dbReference type="ARBA" id="ARBA00012513"/>
    </source>
</evidence>
<evidence type="ECO:0000259" key="10">
    <source>
        <dbReference type="PROSITE" id="PS50927"/>
    </source>
</evidence>
<dbReference type="PANTHER" id="PTHR32444:SF234">
    <property type="entry name" value="RECEPTOR-LIKE SERINE_THREONINE-PROTEIN KINASE"/>
    <property type="match status" value="1"/>
</dbReference>
<evidence type="ECO:0000256" key="7">
    <source>
        <dbReference type="PROSITE-ProRule" id="PRU00076"/>
    </source>
</evidence>
<dbReference type="GO" id="GO:0048544">
    <property type="term" value="P:recognition of pollen"/>
    <property type="evidence" value="ECO:0007669"/>
    <property type="project" value="InterPro"/>
</dbReference>
<dbReference type="FunFam" id="2.90.10.10:FF:000001">
    <property type="entry name" value="G-type lectin S-receptor-like serine/threonine-protein kinase"/>
    <property type="match status" value="1"/>
</dbReference>
<evidence type="ECO:0000256" key="5">
    <source>
        <dbReference type="ARBA" id="ARBA00047899"/>
    </source>
</evidence>
<dbReference type="PROSITE" id="PS50026">
    <property type="entry name" value="EGF_3"/>
    <property type="match status" value="1"/>
</dbReference>
<feature type="transmembrane region" description="Helical" evidence="8">
    <location>
        <begin position="530"/>
        <end position="552"/>
    </location>
</feature>
<dbReference type="PROSITE" id="PS50948">
    <property type="entry name" value="PAN"/>
    <property type="match status" value="1"/>
</dbReference>
<evidence type="ECO:0000256" key="3">
    <source>
        <dbReference type="ARBA" id="ARBA00023157"/>
    </source>
</evidence>
<dbReference type="PANTHER" id="PTHR32444">
    <property type="entry name" value="BULB-TYPE LECTIN DOMAIN-CONTAINING PROTEIN"/>
    <property type="match status" value="1"/>
</dbReference>
<accession>A0AAQ3NFV2</accession>
<dbReference type="EMBL" id="CP144695">
    <property type="protein sequence ID" value="WVZ07253.1"/>
    <property type="molecule type" value="Genomic_DNA"/>
</dbReference>
<dbReference type="CDD" id="cd01098">
    <property type="entry name" value="PAN_AP_plant"/>
    <property type="match status" value="1"/>
</dbReference>
<dbReference type="CDD" id="cd00028">
    <property type="entry name" value="B_lectin"/>
    <property type="match status" value="1"/>
</dbReference>
<name>A0AAQ3NFV2_VIGMU</name>
<keyword evidence="13" id="KW-1185">Reference proteome</keyword>
<dbReference type="InterPro" id="IPR036426">
    <property type="entry name" value="Bulb-type_lectin_dom_sf"/>
</dbReference>
<evidence type="ECO:0000256" key="2">
    <source>
        <dbReference type="ARBA" id="ARBA00022729"/>
    </source>
</evidence>
<dbReference type="SUPFAM" id="SSF56112">
    <property type="entry name" value="Protein kinase-like (PK-like)"/>
    <property type="match status" value="1"/>
</dbReference>
<comment type="caution">
    <text evidence="7">Lacks conserved residue(s) required for the propagation of feature annotation.</text>
</comment>
<dbReference type="Gene3D" id="3.30.200.20">
    <property type="entry name" value="Phosphorylase Kinase, domain 1"/>
    <property type="match status" value="1"/>
</dbReference>
<dbReference type="SUPFAM" id="SSF51110">
    <property type="entry name" value="alpha-D-mannose-specific plant lectins"/>
    <property type="match status" value="1"/>
</dbReference>
<gene>
    <name evidence="12" type="ORF">V8G54_020599</name>
</gene>
<keyword evidence="7" id="KW-0245">EGF-like domain</keyword>